<dbReference type="Proteomes" id="UP000662747">
    <property type="component" value="Chromosome"/>
</dbReference>
<sequence>MALFKFKELFLRNFDREGVVVFGSRTAGRGARPPARASSVTLSGVVVDRDVCLRAPEVGALLKTDARFVGRFVSPMQM</sequence>
<dbReference type="EMBL" id="CP071090">
    <property type="protein sequence ID" value="QSQ19159.1"/>
    <property type="molecule type" value="Genomic_DNA"/>
</dbReference>
<keyword evidence="2" id="KW-1185">Reference proteome</keyword>
<accession>A0ABX7NNX1</accession>
<evidence type="ECO:0000313" key="2">
    <source>
        <dbReference type="Proteomes" id="UP000662747"/>
    </source>
</evidence>
<proteinExistence type="predicted"/>
<dbReference type="RefSeq" id="WP_206720747.1">
    <property type="nucleotide sequence ID" value="NZ_CP071090.1"/>
</dbReference>
<evidence type="ECO:0000313" key="1">
    <source>
        <dbReference type="EMBL" id="QSQ19159.1"/>
    </source>
</evidence>
<gene>
    <name evidence="1" type="ORF">JY651_27850</name>
</gene>
<reference evidence="1 2" key="1">
    <citation type="submission" date="2021-02" db="EMBL/GenBank/DDBJ databases">
        <title>De Novo genome assembly of isolated myxobacteria.</title>
        <authorList>
            <person name="Stevens D.C."/>
        </authorList>
    </citation>
    <scope>NUCLEOTIDE SEQUENCE [LARGE SCALE GENOMIC DNA]</scope>
    <source>
        <strain evidence="2">SCPEA02</strain>
    </source>
</reference>
<organism evidence="1 2">
    <name type="scientific">Pyxidicoccus parkwayensis</name>
    <dbReference type="NCBI Taxonomy" id="2813578"/>
    <lineage>
        <taxon>Bacteria</taxon>
        <taxon>Pseudomonadati</taxon>
        <taxon>Myxococcota</taxon>
        <taxon>Myxococcia</taxon>
        <taxon>Myxococcales</taxon>
        <taxon>Cystobacterineae</taxon>
        <taxon>Myxococcaceae</taxon>
        <taxon>Pyxidicoccus</taxon>
    </lineage>
</organism>
<protein>
    <submittedName>
        <fullName evidence="1">Uncharacterized protein</fullName>
    </submittedName>
</protein>
<name>A0ABX7NNX1_9BACT</name>